<organism evidence="1 2">
    <name type="scientific">Streptomyces iranensis</name>
    <dbReference type="NCBI Taxonomy" id="576784"/>
    <lineage>
        <taxon>Bacteria</taxon>
        <taxon>Bacillati</taxon>
        <taxon>Actinomycetota</taxon>
        <taxon>Actinomycetes</taxon>
        <taxon>Kitasatosporales</taxon>
        <taxon>Streptomycetaceae</taxon>
        <taxon>Streptomyces</taxon>
        <taxon>Streptomyces violaceusniger group</taxon>
    </lineage>
</organism>
<accession>A0ABS4MTG0</accession>
<proteinExistence type="predicted"/>
<dbReference type="EMBL" id="JAGGLR010000010">
    <property type="protein sequence ID" value="MBP2063009.1"/>
    <property type="molecule type" value="Genomic_DNA"/>
</dbReference>
<dbReference type="RefSeq" id="WP_209468750.1">
    <property type="nucleotide sequence ID" value="NZ_BAABDR010000043.1"/>
</dbReference>
<dbReference type="Proteomes" id="UP000756710">
    <property type="component" value="Unassembled WGS sequence"/>
</dbReference>
<name>A0ABS4MTG0_9ACTN</name>
<comment type="caution">
    <text evidence="1">The sequence shown here is derived from an EMBL/GenBank/DDBJ whole genome shotgun (WGS) entry which is preliminary data.</text>
</comment>
<evidence type="ECO:0000313" key="2">
    <source>
        <dbReference type="Proteomes" id="UP000756710"/>
    </source>
</evidence>
<protein>
    <submittedName>
        <fullName evidence="1">Uncharacterized protein</fullName>
    </submittedName>
</protein>
<gene>
    <name evidence="1" type="ORF">J2Z30_004028</name>
</gene>
<evidence type="ECO:0000313" key="1">
    <source>
        <dbReference type="EMBL" id="MBP2063009.1"/>
    </source>
</evidence>
<sequence>MRPHRQTPAVRAGLLVFRAARMGLLLVALTALPVPAVWLCFASNPAP</sequence>
<keyword evidence="2" id="KW-1185">Reference proteome</keyword>
<reference evidence="1 2" key="1">
    <citation type="submission" date="2021-03" db="EMBL/GenBank/DDBJ databases">
        <title>Genomic Encyclopedia of Type Strains, Phase IV (KMG-IV): sequencing the most valuable type-strain genomes for metagenomic binning, comparative biology and taxonomic classification.</title>
        <authorList>
            <person name="Goeker M."/>
        </authorList>
    </citation>
    <scope>NUCLEOTIDE SEQUENCE [LARGE SCALE GENOMIC DNA]</scope>
    <source>
        <strain evidence="1 2">DSM 41954</strain>
    </source>
</reference>